<feature type="non-terminal residue" evidence="2">
    <location>
        <position position="1"/>
    </location>
</feature>
<feature type="region of interest" description="Disordered" evidence="1">
    <location>
        <begin position="1"/>
        <end position="82"/>
    </location>
</feature>
<evidence type="ECO:0000256" key="1">
    <source>
        <dbReference type="SAM" id="MobiDB-lite"/>
    </source>
</evidence>
<feature type="non-terminal residue" evidence="2">
    <location>
        <position position="115"/>
    </location>
</feature>
<organism evidence="2 3">
    <name type="scientific">Durusdinium trenchii</name>
    <dbReference type="NCBI Taxonomy" id="1381693"/>
    <lineage>
        <taxon>Eukaryota</taxon>
        <taxon>Sar</taxon>
        <taxon>Alveolata</taxon>
        <taxon>Dinophyceae</taxon>
        <taxon>Suessiales</taxon>
        <taxon>Symbiodiniaceae</taxon>
        <taxon>Durusdinium</taxon>
    </lineage>
</organism>
<gene>
    <name evidence="2" type="ORF">SCF082_LOCUS29957</name>
</gene>
<evidence type="ECO:0000313" key="3">
    <source>
        <dbReference type="Proteomes" id="UP001642464"/>
    </source>
</evidence>
<proteinExistence type="predicted"/>
<sequence length="115" mass="13533">MMKPASSSWRRRRYASARRRRCPSWRRICRRSRPTGNPSSVTTRWFKPSSPASPTRLLSPRSRRKRPQKRHVSRRVGTRHRTNSVAARLSGTVEGPRRFAMRRLGFSVAFRRGRC</sequence>
<name>A0ABP0MXJ8_9DINO</name>
<dbReference type="Proteomes" id="UP001642464">
    <property type="component" value="Unassembled WGS sequence"/>
</dbReference>
<feature type="compositionally biased region" description="Low complexity" evidence="1">
    <location>
        <begin position="48"/>
        <end position="60"/>
    </location>
</feature>
<dbReference type="EMBL" id="CAXAMM010024447">
    <property type="protein sequence ID" value="CAK9055382.1"/>
    <property type="molecule type" value="Genomic_DNA"/>
</dbReference>
<feature type="compositionally biased region" description="Basic residues" evidence="1">
    <location>
        <begin position="9"/>
        <end position="33"/>
    </location>
</feature>
<evidence type="ECO:0000313" key="2">
    <source>
        <dbReference type="EMBL" id="CAK9055382.1"/>
    </source>
</evidence>
<feature type="compositionally biased region" description="Basic residues" evidence="1">
    <location>
        <begin position="61"/>
        <end position="82"/>
    </location>
</feature>
<keyword evidence="3" id="KW-1185">Reference proteome</keyword>
<reference evidence="2 3" key="1">
    <citation type="submission" date="2024-02" db="EMBL/GenBank/DDBJ databases">
        <authorList>
            <person name="Chen Y."/>
            <person name="Shah S."/>
            <person name="Dougan E. K."/>
            <person name="Thang M."/>
            <person name="Chan C."/>
        </authorList>
    </citation>
    <scope>NUCLEOTIDE SEQUENCE [LARGE SCALE GENOMIC DNA]</scope>
</reference>
<comment type="caution">
    <text evidence="2">The sequence shown here is derived from an EMBL/GenBank/DDBJ whole genome shotgun (WGS) entry which is preliminary data.</text>
</comment>
<accession>A0ABP0MXJ8</accession>
<protein>
    <submittedName>
        <fullName evidence="2">Uncharacterized protein</fullName>
    </submittedName>
</protein>